<reference evidence="2 3" key="1">
    <citation type="submission" date="2024-02" db="EMBL/GenBank/DDBJ databases">
        <title>Chromosome-level genome assembly of the Eurasian Minnow (Phoxinus phoxinus).</title>
        <authorList>
            <person name="Oriowo T.O."/>
            <person name="Martin S."/>
            <person name="Stange M."/>
            <person name="Chrysostomakis Y."/>
            <person name="Brown T."/>
            <person name="Winkler S."/>
            <person name="Kukowka S."/>
            <person name="Myers E.W."/>
            <person name="Bohne A."/>
        </authorList>
    </citation>
    <scope>NUCLEOTIDE SEQUENCE [LARGE SCALE GENOMIC DNA]</scope>
    <source>
        <strain evidence="2">ZFMK-TIS-60720</strain>
        <tissue evidence="2">Whole Organism</tissue>
    </source>
</reference>
<feature type="compositionally biased region" description="Polar residues" evidence="1">
    <location>
        <begin position="646"/>
        <end position="663"/>
    </location>
</feature>
<proteinExistence type="predicted"/>
<organism evidence="2 3">
    <name type="scientific">Phoxinus phoxinus</name>
    <name type="common">Eurasian minnow</name>
    <dbReference type="NCBI Taxonomy" id="58324"/>
    <lineage>
        <taxon>Eukaryota</taxon>
        <taxon>Metazoa</taxon>
        <taxon>Chordata</taxon>
        <taxon>Craniata</taxon>
        <taxon>Vertebrata</taxon>
        <taxon>Euteleostomi</taxon>
        <taxon>Actinopterygii</taxon>
        <taxon>Neopterygii</taxon>
        <taxon>Teleostei</taxon>
        <taxon>Ostariophysi</taxon>
        <taxon>Cypriniformes</taxon>
        <taxon>Leuciscidae</taxon>
        <taxon>Phoxininae</taxon>
        <taxon>Phoxinus</taxon>
    </lineage>
</organism>
<dbReference type="Proteomes" id="UP001364617">
    <property type="component" value="Unassembled WGS sequence"/>
</dbReference>
<feature type="compositionally biased region" description="Basic and acidic residues" evidence="1">
    <location>
        <begin position="316"/>
        <end position="334"/>
    </location>
</feature>
<feature type="region of interest" description="Disordered" evidence="1">
    <location>
        <begin position="646"/>
        <end position="665"/>
    </location>
</feature>
<feature type="compositionally biased region" description="Basic residues" evidence="1">
    <location>
        <begin position="1507"/>
        <end position="1516"/>
    </location>
</feature>
<accession>A0AAN9C5N5</accession>
<feature type="region of interest" description="Disordered" evidence="1">
    <location>
        <begin position="346"/>
        <end position="365"/>
    </location>
</feature>
<feature type="compositionally biased region" description="Polar residues" evidence="1">
    <location>
        <begin position="348"/>
        <end position="363"/>
    </location>
</feature>
<feature type="compositionally biased region" description="Basic and acidic residues" evidence="1">
    <location>
        <begin position="1547"/>
        <end position="1559"/>
    </location>
</feature>
<feature type="region of interest" description="Disordered" evidence="1">
    <location>
        <begin position="1"/>
        <end position="25"/>
    </location>
</feature>
<evidence type="ECO:0000256" key="1">
    <source>
        <dbReference type="SAM" id="MobiDB-lite"/>
    </source>
</evidence>
<feature type="compositionally biased region" description="Polar residues" evidence="1">
    <location>
        <begin position="156"/>
        <end position="194"/>
    </location>
</feature>
<feature type="region of interest" description="Disordered" evidence="1">
    <location>
        <begin position="156"/>
        <end position="222"/>
    </location>
</feature>
<name>A0AAN9C5N5_9TELE</name>
<dbReference type="EMBL" id="JAYKXH010000025">
    <property type="protein sequence ID" value="KAK7121368.1"/>
    <property type="molecule type" value="Genomic_DNA"/>
</dbReference>
<comment type="caution">
    <text evidence="2">The sequence shown here is derived from an EMBL/GenBank/DDBJ whole genome shotgun (WGS) entry which is preliminary data.</text>
</comment>
<evidence type="ECO:0000313" key="2">
    <source>
        <dbReference type="EMBL" id="KAK7121368.1"/>
    </source>
</evidence>
<gene>
    <name evidence="2" type="ORF">R3I93_022458</name>
</gene>
<sequence length="1763" mass="196483">MQDNSQHSGQLQNLHEKGTTSGDGTSNTFGQNFYQLCLPSHAASPSYPGQGATGNYLTPFTYTIQPATSDQILTSSIQATKDTMLAQENPLTSKYTLVTGKQDSQTIVWNIPSNCHIFLPVNNINLQGAPNNNGPNMSHCASNNSLYMQQQNTSLAADPNNSQQVKGETMDTTSLNETRRNVNNISLHSRQQHANLPKDSSKSRTSLPSDLKYYPPTENAPHGHSSLFGGYNYQSLVPDKSTHVQTSSTCGQNIAAQRAVAVVTPLSPIGTAPVNVSDKSANMKMNVRSEQAVVWHQPNIPHALETNPYLNNQKGEPNDPKSKHQRPKSAEPRLNDGLCHVGAKSPIWTESTDQSRRTSSPNLKSVVAGQKMTVPTQMQNEPSEKINDNCTFTDKKTAETETIPVIEWPIERLHTLMAMIQQLENGHQKNVQKTDAKRDILKLFWNGDFRKFYNAVQTGLYQNIMEEVYVYCPMNEPVILRQIKSDARSRVNNDFHVLKHNEEPPKMTYKSSWLNLNENVDDIEKECGYSWFYKSFQNALDHEAQNSNGCTKEAQEVENKVPAEDPTLDNECLHESLFNRESPPVTDADCSPTRDRLVAGQTNSQTNTNSLKDIITVVTYLDKKDVQTQMASSDDKFSNDVGVQSVLSPKSTSQSDCTNSPKLNNVVAEQPHEMADQCETSEMMEHNVIAASPDKHETSLLNTSPEIDKVQLEEQTSLEKNMYNESICEKLSVPLNAHSPTVTNCSLKLNLVEEQTSRQPNTVNPLKGIKNLVTTLKERDLLGKYKKLFDKNGLKGKHQHSSRILRQNNRSCNGVGAKSPLLTSESSSQNYCTSSLTLSNVVEKQLEFVSLTQVQNESSDCDNRVRCEINPKPSQELSVQMDDEEIAEMDTSIRINVLPPEVAKQCFAGQLMEVNDIAATPEMRLEEADGNCPLKAYEVVEQINCPSNTIHTPKAMTHLVRGVAEKRQIGKCDVLKNKQQPSTTTSSLVDHFCNGAKRPALTGSTSQIDCLGPPKVHPVIAEPSQMQFNEEMPEIDCVLPDEGVRCETDPKSSQELPVQMDEEEIVEMDAAASIRINVLPQEVAKQCFAGQFMEDQDIAAPPEIMHKTSLLYTPQDTISTKEQMQMWRLEEANGNCSSESHLVAEQTNCQSNIVHPLKAMTHLVKPVGEKHQTGKCEILKNNPQLANATSKMDDLFCNKAKCSVLTTGSACQIDYASPPKLNPVNAEPSQMQNEFNEEMPDIDYMLKDESMRSETDPKHSQELVLKTNEVEIDKMDALDSIKINVLPHDMAELWFAGEMEVKDLQKDLDVHITTDDQVKVQVLELMSEKEFLLEDVKPKEGKYQTSSGEKLESYCCLAKWFKTLEYGDGSLCTCQRKAAFREETKNEVHGTSLELQTKKEDPNELVKLNNSSLETTVDSETTEDKVPSRIVRKRVKKNILKDISSSEEFCKLDTEIAEQTRGDSHSKCATNVTMKNEIEQATPTPDLKRRTNTICLALYGSSSGRKEVKRTKRSKGKQSCEEPPETLQITILSRQNIKRKSNPPNCKGEKAQDEDVVDKSAKDLALHRTLPSHPISEPSKNALSSTSIKKLLGPSANTKSGVLLGKGNKRKRPHKFSTQQMSMNKYVIRGKTAPSTLLHSAENVTKSKFELGNPALMPLEEGLSLEFKVLPESFNFEDGAELNCAKADMTQSTLNGMSGPEDQVKQMETSCSPTQGVWSFSPLKKKHTQPIQATDVSGSCSLFQEFKKRYHKKKEITSKQNSN</sequence>
<protein>
    <submittedName>
        <fullName evidence="2">Uncharacterized protein</fullName>
    </submittedName>
</protein>
<feature type="region of interest" description="Disordered" evidence="1">
    <location>
        <begin position="1591"/>
        <end position="1619"/>
    </location>
</feature>
<keyword evidence="3" id="KW-1185">Reference proteome</keyword>
<feature type="region of interest" description="Disordered" evidence="1">
    <location>
        <begin position="1505"/>
        <end position="1559"/>
    </location>
</feature>
<evidence type="ECO:0000313" key="3">
    <source>
        <dbReference type="Proteomes" id="UP001364617"/>
    </source>
</evidence>
<feature type="region of interest" description="Disordered" evidence="1">
    <location>
        <begin position="303"/>
        <end position="340"/>
    </location>
</feature>